<gene>
    <name evidence="1" type="ORF">MtrunA17_Chr4g0077031</name>
</gene>
<dbReference type="Gramene" id="rna28077">
    <property type="protein sequence ID" value="RHN65169.1"/>
    <property type="gene ID" value="gene28077"/>
</dbReference>
<dbReference type="InterPro" id="IPR045892">
    <property type="entry name" value="CrtISO-like"/>
</dbReference>
<comment type="caution">
    <text evidence="1">The sequence shown here is derived from an EMBL/GenBank/DDBJ whole genome shotgun (WGS) entry which is preliminary data.</text>
</comment>
<protein>
    <submittedName>
        <fullName evidence="1">Uncharacterized protein</fullName>
    </submittedName>
</protein>
<organism evidence="1 2">
    <name type="scientific">Medicago truncatula</name>
    <name type="common">Barrel medic</name>
    <name type="synonym">Medicago tribuloides</name>
    <dbReference type="NCBI Taxonomy" id="3880"/>
    <lineage>
        <taxon>Eukaryota</taxon>
        <taxon>Viridiplantae</taxon>
        <taxon>Streptophyta</taxon>
        <taxon>Embryophyta</taxon>
        <taxon>Tracheophyta</taxon>
        <taxon>Spermatophyta</taxon>
        <taxon>Magnoliopsida</taxon>
        <taxon>eudicotyledons</taxon>
        <taxon>Gunneridae</taxon>
        <taxon>Pentapetalae</taxon>
        <taxon>rosids</taxon>
        <taxon>fabids</taxon>
        <taxon>Fabales</taxon>
        <taxon>Fabaceae</taxon>
        <taxon>Papilionoideae</taxon>
        <taxon>50 kb inversion clade</taxon>
        <taxon>NPAAA clade</taxon>
        <taxon>Hologalegina</taxon>
        <taxon>IRL clade</taxon>
        <taxon>Trifolieae</taxon>
        <taxon>Medicago</taxon>
    </lineage>
</organism>
<proteinExistence type="predicted"/>
<evidence type="ECO:0000313" key="2">
    <source>
        <dbReference type="Proteomes" id="UP000265566"/>
    </source>
</evidence>
<name>A0A396IHT6_MEDTR</name>
<dbReference type="AlphaFoldDB" id="A0A396IHT6"/>
<dbReference type="PANTHER" id="PTHR46313:SF1">
    <property type="entry name" value="FAD_NAD(P)-BINDING OXIDOREDUCTASE FAMILY PROTEIN"/>
    <property type="match status" value="1"/>
</dbReference>
<reference evidence="2" key="1">
    <citation type="journal article" date="2018" name="Nat. Plants">
        <title>Whole-genome landscape of Medicago truncatula symbiotic genes.</title>
        <authorList>
            <person name="Pecrix Y."/>
            <person name="Staton S.E."/>
            <person name="Sallet E."/>
            <person name="Lelandais-Briere C."/>
            <person name="Moreau S."/>
            <person name="Carrere S."/>
            <person name="Blein T."/>
            <person name="Jardinaud M.F."/>
            <person name="Latrasse D."/>
            <person name="Zouine M."/>
            <person name="Zahm M."/>
            <person name="Kreplak J."/>
            <person name="Mayjonade B."/>
            <person name="Satge C."/>
            <person name="Perez M."/>
            <person name="Cauet S."/>
            <person name="Marande W."/>
            <person name="Chantry-Darmon C."/>
            <person name="Lopez-Roques C."/>
            <person name="Bouchez O."/>
            <person name="Berard A."/>
            <person name="Debelle F."/>
            <person name="Munos S."/>
            <person name="Bendahmane A."/>
            <person name="Berges H."/>
            <person name="Niebel A."/>
            <person name="Buitink J."/>
            <person name="Frugier F."/>
            <person name="Benhamed M."/>
            <person name="Crespi M."/>
            <person name="Gouzy J."/>
            <person name="Gamas P."/>
        </authorList>
    </citation>
    <scope>NUCLEOTIDE SEQUENCE [LARGE SCALE GENOMIC DNA]</scope>
    <source>
        <strain evidence="2">cv. Jemalong A17</strain>
    </source>
</reference>
<evidence type="ECO:0000313" key="1">
    <source>
        <dbReference type="EMBL" id="RHN65169.1"/>
    </source>
</evidence>
<accession>A0A396IHT6</accession>
<dbReference type="EMBL" id="PSQE01000004">
    <property type="protein sequence ID" value="RHN65169.1"/>
    <property type="molecule type" value="Genomic_DNA"/>
</dbReference>
<dbReference type="Proteomes" id="UP000265566">
    <property type="component" value="Chromosome 4"/>
</dbReference>
<sequence>MDVHVPEADFLSRIGPTEFLKDLHNYAGPEAVQEWQKLLDAVLPLSTAAMALPPLSVRGDFGVLYTAAARYALLFSIPFSKWVLRLLFVPHNFSHLFPKYLTLCN</sequence>
<dbReference type="PANTHER" id="PTHR46313">
    <property type="match status" value="1"/>
</dbReference>
<dbReference type="GO" id="GO:0016116">
    <property type="term" value="P:carotenoid metabolic process"/>
    <property type="evidence" value="ECO:0007669"/>
    <property type="project" value="InterPro"/>
</dbReference>